<evidence type="ECO:0000313" key="1">
    <source>
        <dbReference type="EMBL" id="KAH3751275.1"/>
    </source>
</evidence>
<protein>
    <submittedName>
        <fullName evidence="1">Uncharacterized protein</fullName>
    </submittedName>
</protein>
<keyword evidence="2" id="KW-1185">Reference proteome</keyword>
<name>A0A9D4DMM4_DREPO</name>
<reference evidence="1" key="1">
    <citation type="journal article" date="2019" name="bioRxiv">
        <title>The Genome of the Zebra Mussel, Dreissena polymorpha: A Resource for Invasive Species Research.</title>
        <authorList>
            <person name="McCartney M.A."/>
            <person name="Auch B."/>
            <person name="Kono T."/>
            <person name="Mallez S."/>
            <person name="Zhang Y."/>
            <person name="Obille A."/>
            <person name="Becker A."/>
            <person name="Abrahante J.E."/>
            <person name="Garbe J."/>
            <person name="Badalamenti J.P."/>
            <person name="Herman A."/>
            <person name="Mangelson H."/>
            <person name="Liachko I."/>
            <person name="Sullivan S."/>
            <person name="Sone E.D."/>
            <person name="Koren S."/>
            <person name="Silverstein K.A.T."/>
            <person name="Beckman K.B."/>
            <person name="Gohl D.M."/>
        </authorList>
    </citation>
    <scope>NUCLEOTIDE SEQUENCE</scope>
    <source>
        <strain evidence="1">Duluth1</strain>
        <tissue evidence="1">Whole animal</tissue>
    </source>
</reference>
<accession>A0A9D4DMM4</accession>
<proteinExistence type="predicted"/>
<sequence>MFDTRSGFEIQTCSRYAMEGNLGLVSGLEKGYRLRDTDDRLHRMKSQAQVHRSSCVGVNKTMNGNVSAYDGNLKKQAHLLSKAKLKRRGITRYDAKIILAHGHSLPEPKVDLGEQIPTCVDKNAPTNRQTNRQTGQKQYVPHYYSGGHKKGETSAAPAAQQFHSQPRLGSFHKRSYENSNSRDNYAILIFLDDDFHDKDMNTFGM</sequence>
<comment type="caution">
    <text evidence="1">The sequence shown here is derived from an EMBL/GenBank/DDBJ whole genome shotgun (WGS) entry which is preliminary data.</text>
</comment>
<dbReference type="Proteomes" id="UP000828390">
    <property type="component" value="Unassembled WGS sequence"/>
</dbReference>
<dbReference type="EMBL" id="JAIWYP010000010">
    <property type="protein sequence ID" value="KAH3751275.1"/>
    <property type="molecule type" value="Genomic_DNA"/>
</dbReference>
<evidence type="ECO:0000313" key="2">
    <source>
        <dbReference type="Proteomes" id="UP000828390"/>
    </source>
</evidence>
<dbReference type="AlphaFoldDB" id="A0A9D4DMM4"/>
<organism evidence="1 2">
    <name type="scientific">Dreissena polymorpha</name>
    <name type="common">Zebra mussel</name>
    <name type="synonym">Mytilus polymorpha</name>
    <dbReference type="NCBI Taxonomy" id="45954"/>
    <lineage>
        <taxon>Eukaryota</taxon>
        <taxon>Metazoa</taxon>
        <taxon>Spiralia</taxon>
        <taxon>Lophotrochozoa</taxon>
        <taxon>Mollusca</taxon>
        <taxon>Bivalvia</taxon>
        <taxon>Autobranchia</taxon>
        <taxon>Heteroconchia</taxon>
        <taxon>Euheterodonta</taxon>
        <taxon>Imparidentia</taxon>
        <taxon>Neoheterodontei</taxon>
        <taxon>Myida</taxon>
        <taxon>Dreissenoidea</taxon>
        <taxon>Dreissenidae</taxon>
        <taxon>Dreissena</taxon>
    </lineage>
</organism>
<reference evidence="1" key="2">
    <citation type="submission" date="2020-11" db="EMBL/GenBank/DDBJ databases">
        <authorList>
            <person name="McCartney M.A."/>
            <person name="Auch B."/>
            <person name="Kono T."/>
            <person name="Mallez S."/>
            <person name="Becker A."/>
            <person name="Gohl D.M."/>
            <person name="Silverstein K.A.T."/>
            <person name="Koren S."/>
            <person name="Bechman K.B."/>
            <person name="Herman A."/>
            <person name="Abrahante J.E."/>
            <person name="Garbe J."/>
        </authorList>
    </citation>
    <scope>NUCLEOTIDE SEQUENCE</scope>
    <source>
        <strain evidence="1">Duluth1</strain>
        <tissue evidence="1">Whole animal</tissue>
    </source>
</reference>
<gene>
    <name evidence="1" type="ORF">DPMN_185828</name>
</gene>